<reference evidence="10" key="1">
    <citation type="journal article" date="2021" name="Cell">
        <title>Tracing the genetic footprints of vertebrate landing in non-teleost ray-finned fishes.</title>
        <authorList>
            <person name="Bi X."/>
            <person name="Wang K."/>
            <person name="Yang L."/>
            <person name="Pan H."/>
            <person name="Jiang H."/>
            <person name="Wei Q."/>
            <person name="Fang M."/>
            <person name="Yu H."/>
            <person name="Zhu C."/>
            <person name="Cai Y."/>
            <person name="He Y."/>
            <person name="Gan X."/>
            <person name="Zeng H."/>
            <person name="Yu D."/>
            <person name="Zhu Y."/>
            <person name="Jiang H."/>
            <person name="Qiu Q."/>
            <person name="Yang H."/>
            <person name="Zhang Y.E."/>
            <person name="Wang W."/>
            <person name="Zhu M."/>
            <person name="He S."/>
            <person name="Zhang G."/>
        </authorList>
    </citation>
    <scope>NUCLEOTIDE SEQUENCE</scope>
    <source>
        <strain evidence="10">Allg_001</strain>
    </source>
</reference>
<proteinExistence type="inferred from homology"/>
<evidence type="ECO:0000256" key="4">
    <source>
        <dbReference type="ARBA" id="ARBA00022989"/>
    </source>
</evidence>
<dbReference type="PANTHER" id="PTHR11616">
    <property type="entry name" value="SODIUM/CHLORIDE DEPENDENT TRANSPORTER"/>
    <property type="match status" value="1"/>
</dbReference>
<feature type="transmembrane region" description="Helical" evidence="9">
    <location>
        <begin position="247"/>
        <end position="264"/>
    </location>
</feature>
<sequence length="622" mass="69613">VMGVGTENRGLDSTLLAQNGYSYEEEQRPLSTDIEVKGVEIRDQTVRADERGTWSRRLEFVLASVGYAVGLGNVWRFPYLCYRSGGGAFMIPYFTMLFLCGVPLLFMEFSIGQYTRLGPVHALAKVCPLLKGVGLSTVVISFVLCTYYNVLMAWALYYLFNSFQSPLPWQTCNSTWNIQENCSCGFPGNVTHLQSASQQFFDYRLLEKTGGIEKPGNMRWELFGILLLAWAIVYLCIFKGVKSTGKVVYFTVTFPYVILLALLINNVQLPGAKTGILYFVTPVWSKLLEVQVWVNAAAQIFNSIGIGYGSMISLASYNKFNNNILRDTLIVSMANSATSIFAGFVVFSAIGYMAHVHNLPVDDIATDGPGLVFVVYPEILSTMPVAQLWACLFFLMLLCLGLDSQFGMVEVIVTCIMDGFGLKLLKYLKRKEIVVLAVCAVGFIVGIPNITQGGIFVFQLMDHYTAVVSLMFMAFFEVVAVCWIFGAGRISKMVTRMIGRPPSVFFKVCWLVFSPLLVMCIFISSVVQYTPARYGKTYTYPVWAEVLGWFISLISIVWIPLGALHTIYYNEGTLLQVRQATQLIHVAAVPRVSKNECKWITCPFHMLSLSRILALFFIHVCF</sequence>
<keyword evidence="2 8" id="KW-0813">Transport</keyword>
<dbReference type="PROSITE" id="PS50267">
    <property type="entry name" value="NA_NEUROTRAN_SYMP_3"/>
    <property type="match status" value="1"/>
</dbReference>
<feature type="binding site" evidence="6">
    <location>
        <position position="303"/>
    </location>
    <ligand>
        <name>Na(+)</name>
        <dbReference type="ChEBI" id="CHEBI:29101"/>
        <label>1</label>
    </ligand>
</feature>
<dbReference type="GO" id="GO:0005283">
    <property type="term" value="F:amino acid:sodium symporter activity"/>
    <property type="evidence" value="ECO:0007669"/>
    <property type="project" value="TreeGrafter"/>
</dbReference>
<keyword evidence="3 8" id="KW-0812">Transmembrane</keyword>
<evidence type="ECO:0000256" key="5">
    <source>
        <dbReference type="ARBA" id="ARBA00023136"/>
    </source>
</evidence>
<feature type="binding site" evidence="6">
    <location>
        <position position="69"/>
    </location>
    <ligand>
        <name>Na(+)</name>
        <dbReference type="ChEBI" id="CHEBI:29101"/>
        <label>1</label>
    </ligand>
</feature>
<dbReference type="GO" id="GO:0046872">
    <property type="term" value="F:metal ion binding"/>
    <property type="evidence" value="ECO:0007669"/>
    <property type="project" value="UniProtKB-KW"/>
</dbReference>
<feature type="non-terminal residue" evidence="10">
    <location>
        <position position="622"/>
    </location>
</feature>
<feature type="transmembrane region" description="Helical" evidence="9">
    <location>
        <begin position="90"/>
        <end position="111"/>
    </location>
</feature>
<feature type="transmembrane region" description="Helical" evidence="9">
    <location>
        <begin position="132"/>
        <end position="160"/>
    </location>
</feature>
<keyword evidence="11" id="KW-1185">Reference proteome</keyword>
<dbReference type="SUPFAM" id="SSF161070">
    <property type="entry name" value="SNF-like"/>
    <property type="match status" value="1"/>
</dbReference>
<dbReference type="NCBIfam" id="NF037979">
    <property type="entry name" value="Na_transp"/>
    <property type="match status" value="1"/>
</dbReference>
<accession>A0A8J7NP02</accession>
<evidence type="ECO:0000313" key="10">
    <source>
        <dbReference type="EMBL" id="MBN3316730.1"/>
    </source>
</evidence>
<feature type="transmembrane region" description="Helical" evidence="9">
    <location>
        <begin position="547"/>
        <end position="569"/>
    </location>
</feature>
<feature type="non-terminal residue" evidence="10">
    <location>
        <position position="1"/>
    </location>
</feature>
<name>A0A8J7NP02_ATRSP</name>
<feature type="transmembrane region" description="Helical" evidence="9">
    <location>
        <begin position="292"/>
        <end position="317"/>
    </location>
</feature>
<protein>
    <recommendedName>
        <fullName evidence="8">Transporter</fullName>
    </recommendedName>
</protein>
<feature type="binding site" evidence="6">
    <location>
        <position position="335"/>
    </location>
    <ligand>
        <name>Na(+)</name>
        <dbReference type="ChEBI" id="CHEBI:29101"/>
        <label>1</label>
    </ligand>
</feature>
<feature type="binding site" evidence="6">
    <location>
        <position position="403"/>
    </location>
    <ligand>
        <name>Na(+)</name>
        <dbReference type="ChEBI" id="CHEBI:29101"/>
        <label>1</label>
    </ligand>
</feature>
<evidence type="ECO:0000256" key="9">
    <source>
        <dbReference type="SAM" id="Phobius"/>
    </source>
</evidence>
<dbReference type="Proteomes" id="UP000736164">
    <property type="component" value="Unassembled WGS sequence"/>
</dbReference>
<keyword evidence="6" id="KW-0915">Sodium</keyword>
<keyword evidence="5 9" id="KW-0472">Membrane</keyword>
<feature type="binding site" evidence="6">
    <location>
        <position position="400"/>
    </location>
    <ligand>
        <name>Na(+)</name>
        <dbReference type="ChEBI" id="CHEBI:29101"/>
        <label>1</label>
    </ligand>
</feature>
<dbReference type="PRINTS" id="PR00176">
    <property type="entry name" value="NANEUSMPORT"/>
</dbReference>
<comment type="caution">
    <text evidence="10">The sequence shown here is derived from an EMBL/GenBank/DDBJ whole genome shotgun (WGS) entry which is preliminary data.</text>
</comment>
<evidence type="ECO:0000256" key="6">
    <source>
        <dbReference type="PIRSR" id="PIRSR600175-1"/>
    </source>
</evidence>
<feature type="transmembrane region" description="Helical" evidence="9">
    <location>
        <begin position="464"/>
        <end position="487"/>
    </location>
</feature>
<dbReference type="GO" id="GO:0089718">
    <property type="term" value="P:amino acid import across plasma membrane"/>
    <property type="evidence" value="ECO:0007669"/>
    <property type="project" value="TreeGrafter"/>
</dbReference>
<organism evidence="10 11">
    <name type="scientific">Atractosteus spatula</name>
    <name type="common">Alligator gar</name>
    <name type="synonym">Lepisosteus spatula</name>
    <dbReference type="NCBI Taxonomy" id="7917"/>
    <lineage>
        <taxon>Eukaryota</taxon>
        <taxon>Metazoa</taxon>
        <taxon>Chordata</taxon>
        <taxon>Craniata</taxon>
        <taxon>Vertebrata</taxon>
        <taxon>Euteleostomi</taxon>
        <taxon>Actinopterygii</taxon>
        <taxon>Neopterygii</taxon>
        <taxon>Holostei</taxon>
        <taxon>Semionotiformes</taxon>
        <taxon>Lepisosteidae</taxon>
        <taxon>Atractosteus</taxon>
    </lineage>
</organism>
<keyword evidence="6" id="KW-0479">Metal-binding</keyword>
<evidence type="ECO:0000313" key="11">
    <source>
        <dbReference type="Proteomes" id="UP000736164"/>
    </source>
</evidence>
<feature type="transmembrane region" description="Helical" evidence="9">
    <location>
        <begin position="222"/>
        <end position="240"/>
    </location>
</feature>
<feature type="disulfide bond" evidence="7">
    <location>
        <begin position="172"/>
        <end position="182"/>
    </location>
</feature>
<feature type="transmembrane region" description="Helical" evidence="9">
    <location>
        <begin position="60"/>
        <end position="78"/>
    </location>
</feature>
<dbReference type="InterPro" id="IPR037272">
    <property type="entry name" value="SNS_sf"/>
</dbReference>
<evidence type="ECO:0000256" key="7">
    <source>
        <dbReference type="PIRSR" id="PIRSR600175-2"/>
    </source>
</evidence>
<dbReference type="GO" id="GO:0005886">
    <property type="term" value="C:plasma membrane"/>
    <property type="evidence" value="ECO:0007669"/>
    <property type="project" value="TreeGrafter"/>
</dbReference>
<dbReference type="AlphaFoldDB" id="A0A8J7NP02"/>
<dbReference type="EMBL" id="JAAWVO010030973">
    <property type="protein sequence ID" value="MBN3316730.1"/>
    <property type="molecule type" value="Genomic_DNA"/>
</dbReference>
<feature type="transmembrane region" description="Helical" evidence="9">
    <location>
        <begin position="329"/>
        <end position="354"/>
    </location>
</feature>
<keyword evidence="7" id="KW-1015">Disulfide bond</keyword>
<feature type="binding site" evidence="6">
    <location>
        <position position="404"/>
    </location>
    <ligand>
        <name>Na(+)</name>
        <dbReference type="ChEBI" id="CHEBI:29101"/>
        <label>1</label>
    </ligand>
</feature>
<feature type="binding site" evidence="6">
    <location>
        <position position="68"/>
    </location>
    <ligand>
        <name>Na(+)</name>
        <dbReference type="ChEBI" id="CHEBI:29101"/>
        <label>1</label>
    </ligand>
</feature>
<feature type="binding site" evidence="6">
    <location>
        <position position="66"/>
    </location>
    <ligand>
        <name>Na(+)</name>
        <dbReference type="ChEBI" id="CHEBI:29101"/>
        <label>1</label>
    </ligand>
</feature>
<keyword evidence="8" id="KW-0769">Symport</keyword>
<evidence type="ECO:0000256" key="2">
    <source>
        <dbReference type="ARBA" id="ARBA00022448"/>
    </source>
</evidence>
<dbReference type="Pfam" id="PF00209">
    <property type="entry name" value="SNF"/>
    <property type="match status" value="1"/>
</dbReference>
<evidence type="ECO:0000256" key="1">
    <source>
        <dbReference type="ARBA" id="ARBA00004141"/>
    </source>
</evidence>
<comment type="similarity">
    <text evidence="8">Belongs to the sodium:neurotransmitter symporter (SNF) (TC 2.A.22) family.</text>
</comment>
<gene>
    <name evidence="10" type="primary">Ine_0</name>
    <name evidence="10" type="ORF">GTO95_0016210</name>
</gene>
<evidence type="ECO:0000256" key="8">
    <source>
        <dbReference type="RuleBase" id="RU003732"/>
    </source>
</evidence>
<comment type="subcellular location">
    <subcellularLocation>
        <location evidence="1">Membrane</location>
        <topology evidence="1">Multi-pass membrane protein</topology>
    </subcellularLocation>
</comment>
<feature type="binding site" evidence="6">
    <location>
        <position position="73"/>
    </location>
    <ligand>
        <name>Na(+)</name>
        <dbReference type="ChEBI" id="CHEBI:29101"/>
        <label>1</label>
    </ligand>
</feature>
<dbReference type="InterPro" id="IPR000175">
    <property type="entry name" value="Na/ntran_symport"/>
</dbReference>
<keyword evidence="4 9" id="KW-1133">Transmembrane helix</keyword>
<evidence type="ECO:0000256" key="3">
    <source>
        <dbReference type="ARBA" id="ARBA00022692"/>
    </source>
</evidence>
<dbReference type="PANTHER" id="PTHR11616:SF133">
    <property type="entry name" value="TRANSPORTER"/>
    <property type="match status" value="1"/>
</dbReference>
<feature type="transmembrane region" description="Helical" evidence="9">
    <location>
        <begin position="433"/>
        <end position="458"/>
    </location>
</feature>
<feature type="transmembrane region" description="Helical" evidence="9">
    <location>
        <begin position="508"/>
        <end position="527"/>
    </location>
</feature>
<feature type="transmembrane region" description="Helical" evidence="9">
    <location>
        <begin position="374"/>
        <end position="400"/>
    </location>
</feature>
<dbReference type="PROSITE" id="PS00610">
    <property type="entry name" value="NA_NEUROTRAN_SYMP_1"/>
    <property type="match status" value="1"/>
</dbReference>